<evidence type="ECO:0000256" key="1">
    <source>
        <dbReference type="ARBA" id="ARBA00022612"/>
    </source>
</evidence>
<feature type="transmembrane region" description="Helical" evidence="2">
    <location>
        <begin position="12"/>
        <end position="34"/>
    </location>
</feature>
<dbReference type="PANTHER" id="PTHR37813">
    <property type="entry name" value="FELS-2 PROPHAGE PROTEIN"/>
    <property type="match status" value="1"/>
</dbReference>
<keyword evidence="2" id="KW-0812">Transmembrane</keyword>
<gene>
    <name evidence="4" type="ORF">F3I20_21920</name>
</gene>
<dbReference type="InterPro" id="IPR010090">
    <property type="entry name" value="Phage_tape_meas"/>
</dbReference>
<keyword evidence="2" id="KW-0472">Membrane</keyword>
<dbReference type="Proteomes" id="UP000324255">
    <property type="component" value="Unassembled WGS sequence"/>
</dbReference>
<protein>
    <submittedName>
        <fullName evidence="4">Phage tail tape measure protein</fullName>
    </submittedName>
</protein>
<dbReference type="NCBIfam" id="TIGR01760">
    <property type="entry name" value="tape_meas_TP901"/>
    <property type="match status" value="1"/>
</dbReference>
<dbReference type="AlphaFoldDB" id="A0AB34CD81"/>
<comment type="caution">
    <text evidence="4">The sequence shown here is derived from an EMBL/GenBank/DDBJ whole genome shotgun (WGS) entry which is preliminary data.</text>
</comment>
<organism evidence="4 5">
    <name type="scientific">Candidatus Pantoea gossypiicola</name>
    <dbReference type="NCBI Taxonomy" id="2608008"/>
    <lineage>
        <taxon>Bacteria</taxon>
        <taxon>Pseudomonadati</taxon>
        <taxon>Pseudomonadota</taxon>
        <taxon>Gammaproteobacteria</taxon>
        <taxon>Enterobacterales</taxon>
        <taxon>Erwiniaceae</taxon>
        <taxon>Pantoea</taxon>
    </lineage>
</organism>
<proteinExistence type="predicted"/>
<keyword evidence="2" id="KW-1133">Transmembrane helix</keyword>
<evidence type="ECO:0000256" key="2">
    <source>
        <dbReference type="SAM" id="Phobius"/>
    </source>
</evidence>
<evidence type="ECO:0000313" key="4">
    <source>
        <dbReference type="EMBL" id="KAA6118701.1"/>
    </source>
</evidence>
<feature type="domain" description="Phage tail tape measure protein" evidence="3">
    <location>
        <begin position="66"/>
        <end position="265"/>
    </location>
</feature>
<name>A0AB34CD81_9GAMM</name>
<dbReference type="EMBL" id="VWVM01000027">
    <property type="protein sequence ID" value="KAA6118701.1"/>
    <property type="molecule type" value="Genomic_DNA"/>
</dbReference>
<evidence type="ECO:0000259" key="3">
    <source>
        <dbReference type="Pfam" id="PF10145"/>
    </source>
</evidence>
<reference evidence="4 5" key="1">
    <citation type="submission" date="2019-09" db="EMBL/GenBank/DDBJ databases">
        <title>Genomic diversity of phyloplane-associated Pantoea species in Pakistan cotton crop.</title>
        <authorList>
            <person name="Tufail M.R."/>
            <person name="Cook D.R."/>
        </authorList>
    </citation>
    <scope>NUCLEOTIDE SEQUENCE [LARGE SCALE GENOMIC DNA]</scope>
    <source>
        <strain evidence="4 5">B_8</strain>
    </source>
</reference>
<dbReference type="PANTHER" id="PTHR37813:SF1">
    <property type="entry name" value="FELS-2 PROPHAGE PROTEIN"/>
    <property type="match status" value="1"/>
</dbReference>
<keyword evidence="5" id="KW-1185">Reference proteome</keyword>
<evidence type="ECO:0000313" key="5">
    <source>
        <dbReference type="Proteomes" id="UP000324255"/>
    </source>
</evidence>
<keyword evidence="1" id="KW-1188">Viral release from host cell</keyword>
<dbReference type="Pfam" id="PF10145">
    <property type="entry name" value="PhageMin_Tail"/>
    <property type="match status" value="1"/>
</dbReference>
<sequence length="606" mass="64473">MQRQVKGFKKEMASLSKIASTAGFGIAGMFAVPIHEAIEFDEKMSEVRKVVEGMDDQKAFAKMGRDILDLSSSIPMSADGIAEIVAAAGQAGVAHTELKQFATDAAKTGVAFGMSAEDAGQAMTAWRAAFKMPQADIERLSDQVSYLGRHGKATGAQIASVVTDVSSIAKAAHVSAEDLAALAATTMGVGVQSDVAATGIKNFFKALTSSNSGNAKKVFHAIHMNPSQVANGMVKDARGTMVKVLEGINKLPEAKKAKALTLLFGSESSAAITPLLNNLDKLKEYFSDVSDAQKYTGSTQKEFEAVTKNTQSQLKILSNNLNIVGVDVGSTFLPAINDAVKDMVPLIQQFDEFVQKNPETISQIANLSKSLIGTGLALGAVSKASKILNNVMDLSPAKLAIAALVGGAYLIIDNWDQVGPVIREVWGDIDGVAQALGGWESVAGGVSLYMGGKFALNTVGTLKDALSVATKLQGVLSKIGGLGATTIYIAVAIEMFNQLKEIEEAVKQKDGTDSFWTSLKNRMHGGWYQNEVNIANKQGRPVDNIYDYKPLVPLDRAVSPTKQQTELKVTFDNAPPGMRVLDNPKAGDPYMRVTSDVGYSPFRKPQ</sequence>
<accession>A0AB34CD81</accession>